<keyword evidence="4" id="KW-0521">NADP</keyword>
<organism evidence="7 8">
    <name type="scientific">Aureobasidium melanogenum (strain CBS 110374)</name>
    <name type="common">Aureobasidium pullulans var. melanogenum</name>
    <dbReference type="NCBI Taxonomy" id="1043003"/>
    <lineage>
        <taxon>Eukaryota</taxon>
        <taxon>Fungi</taxon>
        <taxon>Dikarya</taxon>
        <taxon>Ascomycota</taxon>
        <taxon>Pezizomycotina</taxon>
        <taxon>Dothideomycetes</taxon>
        <taxon>Dothideomycetidae</taxon>
        <taxon>Dothideales</taxon>
        <taxon>Saccotheciaceae</taxon>
        <taxon>Aureobasidium</taxon>
    </lineage>
</organism>
<keyword evidence="3" id="KW-0274">FAD</keyword>
<dbReference type="PRINTS" id="PR00419">
    <property type="entry name" value="ADXRDTASE"/>
</dbReference>
<dbReference type="STRING" id="1043003.A0A074W3W4"/>
<evidence type="ECO:0000313" key="8">
    <source>
        <dbReference type="Proteomes" id="UP000030672"/>
    </source>
</evidence>
<evidence type="ECO:0000256" key="5">
    <source>
        <dbReference type="ARBA" id="ARBA00023002"/>
    </source>
</evidence>
<evidence type="ECO:0000256" key="1">
    <source>
        <dbReference type="ARBA" id="ARBA00009183"/>
    </source>
</evidence>
<dbReference type="Pfam" id="PF01266">
    <property type="entry name" value="DAO"/>
    <property type="match status" value="1"/>
</dbReference>
<dbReference type="Gene3D" id="3.50.50.60">
    <property type="entry name" value="FAD/NAD(P)-binding domain"/>
    <property type="match status" value="2"/>
</dbReference>
<protein>
    <submittedName>
        <fullName evidence="7">FAD/NAD(P)-binding domain-containing protein</fullName>
    </submittedName>
</protein>
<dbReference type="EMBL" id="KL584825">
    <property type="protein sequence ID" value="KEQ66209.1"/>
    <property type="molecule type" value="Genomic_DNA"/>
</dbReference>
<reference evidence="7 8" key="1">
    <citation type="journal article" date="2014" name="BMC Genomics">
        <title>Genome sequencing of four Aureobasidium pullulans varieties: biotechnological potential, stress tolerance, and description of new species.</title>
        <authorList>
            <person name="Gostin Ar C."/>
            <person name="Ohm R.A."/>
            <person name="Kogej T."/>
            <person name="Sonjak S."/>
            <person name="Turk M."/>
            <person name="Zajc J."/>
            <person name="Zalar P."/>
            <person name="Grube M."/>
            <person name="Sun H."/>
            <person name="Han J."/>
            <person name="Sharma A."/>
            <person name="Chiniquy J."/>
            <person name="Ngan C.Y."/>
            <person name="Lipzen A."/>
            <person name="Barry K."/>
            <person name="Grigoriev I.V."/>
            <person name="Gunde-Cimerman N."/>
        </authorList>
    </citation>
    <scope>NUCLEOTIDE SEQUENCE [LARGE SCALE GENOMIC DNA]</scope>
    <source>
        <strain evidence="7 8">CBS 110374</strain>
    </source>
</reference>
<dbReference type="RefSeq" id="XP_040883232.1">
    <property type="nucleotide sequence ID" value="XM_041024078.1"/>
</dbReference>
<dbReference type="GO" id="GO:0004499">
    <property type="term" value="F:N,N-dimethylaniline monooxygenase activity"/>
    <property type="evidence" value="ECO:0007669"/>
    <property type="project" value="InterPro"/>
</dbReference>
<keyword evidence="8" id="KW-1185">Reference proteome</keyword>
<dbReference type="HOGENOM" id="CLU_006909_5_2_1"/>
<dbReference type="SUPFAM" id="SSF51905">
    <property type="entry name" value="FAD/NAD(P)-binding domain"/>
    <property type="match status" value="2"/>
</dbReference>
<dbReference type="InterPro" id="IPR036188">
    <property type="entry name" value="FAD/NAD-bd_sf"/>
</dbReference>
<evidence type="ECO:0000259" key="6">
    <source>
        <dbReference type="Pfam" id="PF01266"/>
    </source>
</evidence>
<dbReference type="InterPro" id="IPR000960">
    <property type="entry name" value="Flavin_mOase"/>
</dbReference>
<feature type="domain" description="FAD dependent oxidoreductase" evidence="6">
    <location>
        <begin position="6"/>
        <end position="39"/>
    </location>
</feature>
<dbReference type="GeneID" id="63917451"/>
<name>A0A074W3W4_AURM1</name>
<sequence length="516" mass="56975">MDVKTVAVIGAGVSGVSSAIHLRNAGLDVTVFERGDVSGGVWVYDPRTALEPSYPATLPSVGDSPIFDSLLESKGRKIRRDSPVDHDYPALKPPPNTKELEILHAPPGPCYQGLHNNVSTPEMELRTHDWKPETPDFVPHDVLATYIQDTAAANNILPLISFRTRVTRVEKKGGKWEVSTAKLVDEDGEKEVRESVQLFDAVIVASGHYHAPNIPSYPNLSAWKTAFPTRISHSKSYRSPALFTGKNVLVIGAGVSSTDICRELGGVANKVWQSSRGGEYDLLPSMLPGNCTRIGAIAGFSPLISISELRDEDTLTGSIVLASNDTITNIHHIILATGYHMSYPFLSHLHGDDLLPNQASETTLVTTGQVTHNLHKDIFYIPDPTLAFIGVPYHVATFSLFEFQAMAVAAIFAGSANLPSEKEMRKEYGERVKRKGVGRKLHSLKDDEGEIVYAREMMAIVNQGRKEEDKVEGHTKEWFEAYRRRLVRMQERRGWTSTRKEGVISIDGTKRNTGDR</sequence>
<dbReference type="AlphaFoldDB" id="A0A074W3W4"/>
<dbReference type="InterPro" id="IPR050346">
    <property type="entry name" value="FMO-like"/>
</dbReference>
<evidence type="ECO:0000256" key="2">
    <source>
        <dbReference type="ARBA" id="ARBA00022630"/>
    </source>
</evidence>
<dbReference type="PIRSF" id="PIRSF000332">
    <property type="entry name" value="FMO"/>
    <property type="match status" value="1"/>
</dbReference>
<gene>
    <name evidence="7" type="ORF">M437DRAFT_62435</name>
</gene>
<accession>A0A074W3W4</accession>
<dbReference type="GO" id="GO:0050660">
    <property type="term" value="F:flavin adenine dinucleotide binding"/>
    <property type="evidence" value="ECO:0007669"/>
    <property type="project" value="InterPro"/>
</dbReference>
<dbReference type="Pfam" id="PF00743">
    <property type="entry name" value="FMO-like"/>
    <property type="match status" value="2"/>
</dbReference>
<dbReference type="InterPro" id="IPR020946">
    <property type="entry name" value="Flavin_mOase-like"/>
</dbReference>
<evidence type="ECO:0000256" key="4">
    <source>
        <dbReference type="ARBA" id="ARBA00022857"/>
    </source>
</evidence>
<keyword evidence="5" id="KW-0560">Oxidoreductase</keyword>
<dbReference type="GO" id="GO:0050661">
    <property type="term" value="F:NADP binding"/>
    <property type="evidence" value="ECO:0007669"/>
    <property type="project" value="InterPro"/>
</dbReference>
<proteinExistence type="inferred from homology"/>
<evidence type="ECO:0000256" key="3">
    <source>
        <dbReference type="ARBA" id="ARBA00022827"/>
    </source>
</evidence>
<keyword evidence="2" id="KW-0285">Flavoprotein</keyword>
<dbReference type="InterPro" id="IPR006076">
    <property type="entry name" value="FAD-dep_OxRdtase"/>
</dbReference>
<evidence type="ECO:0000313" key="7">
    <source>
        <dbReference type="EMBL" id="KEQ66209.1"/>
    </source>
</evidence>
<dbReference type="PANTHER" id="PTHR23023">
    <property type="entry name" value="DIMETHYLANILINE MONOOXYGENASE"/>
    <property type="match status" value="1"/>
</dbReference>
<comment type="similarity">
    <text evidence="1">Belongs to the FMO family.</text>
</comment>
<dbReference type="Proteomes" id="UP000030672">
    <property type="component" value="Unassembled WGS sequence"/>
</dbReference>